<dbReference type="AlphaFoldDB" id="A0A0E3Y926"/>
<accession>A0A0E3Y926</accession>
<organism evidence="1 2">
    <name type="scientific">Pandoraea oxalativorans</name>
    <dbReference type="NCBI Taxonomy" id="573737"/>
    <lineage>
        <taxon>Bacteria</taxon>
        <taxon>Pseudomonadati</taxon>
        <taxon>Pseudomonadota</taxon>
        <taxon>Betaproteobacteria</taxon>
        <taxon>Burkholderiales</taxon>
        <taxon>Burkholderiaceae</taxon>
        <taxon>Pandoraea</taxon>
    </lineage>
</organism>
<evidence type="ECO:0000313" key="2">
    <source>
        <dbReference type="Proteomes" id="UP000035050"/>
    </source>
</evidence>
<gene>
    <name evidence="1" type="ORF">MB84_04065</name>
</gene>
<protein>
    <recommendedName>
        <fullName evidence="3">PAAR domain-containing protein</fullName>
    </recommendedName>
</protein>
<dbReference type="KEGG" id="pox:MB84_04065"/>
<dbReference type="EMBL" id="CP011253">
    <property type="protein sequence ID" value="AKC68810.1"/>
    <property type="molecule type" value="Genomic_DNA"/>
</dbReference>
<evidence type="ECO:0000313" key="1">
    <source>
        <dbReference type="EMBL" id="AKC68810.1"/>
    </source>
</evidence>
<dbReference type="Proteomes" id="UP000035050">
    <property type="component" value="Chromosome"/>
</dbReference>
<evidence type="ECO:0008006" key="3">
    <source>
        <dbReference type="Google" id="ProtNLM"/>
    </source>
</evidence>
<keyword evidence="2" id="KW-1185">Reference proteome</keyword>
<reference evidence="1" key="1">
    <citation type="submission" date="2016-06" db="EMBL/GenBank/DDBJ databases">
        <title>Pandoraea oxalativorans DSM 23570 Genome Sequencing.</title>
        <authorList>
            <person name="Ee R."/>
            <person name="Lim Y.-L."/>
            <person name="Yong D."/>
            <person name="Yin W.-F."/>
            <person name="Chan K.-G."/>
        </authorList>
    </citation>
    <scope>NUCLEOTIDE SEQUENCE</scope>
    <source>
        <strain evidence="1">DSM 23570</strain>
    </source>
</reference>
<dbReference type="HOGENOM" id="CLU_1376992_0_0_4"/>
<dbReference type="OrthoDB" id="8594232at2"/>
<dbReference type="PATRIC" id="fig|573737.6.peg.1597"/>
<sequence length="198" mass="21305">MTLYYAVVDGDPLTSHSNSRVFASDRRCTIEDASGARRGIVFIGDAAWCAACKGKGVVIGGAGISDSRRMKDMTSGMRRQAVSGDLVHCGCEQQPHIIAVHGRKFTIFDEESVRDSTSAKPVAEESTPLPSLAAPTEQECYDEKFVLRNVVGEPMAGAQYAVQRSSGEVEYGETNERGQTHLLSSVADAESVTFYFAG</sequence>
<proteinExistence type="predicted"/>
<dbReference type="RefSeq" id="WP_046290188.1">
    <property type="nucleotide sequence ID" value="NZ_CP011253.3"/>
</dbReference>
<name>A0A0E3Y926_9BURK</name>